<gene>
    <name evidence="1" type="ORF">G3572_10140</name>
</gene>
<name>A0A6B3RKK7_9RHOB</name>
<organism evidence="1 2">
    <name type="scientific">Pseudotabrizicola algicola</name>
    <dbReference type="NCBI Taxonomy" id="2709381"/>
    <lineage>
        <taxon>Bacteria</taxon>
        <taxon>Pseudomonadati</taxon>
        <taxon>Pseudomonadota</taxon>
        <taxon>Alphaproteobacteria</taxon>
        <taxon>Rhodobacterales</taxon>
        <taxon>Paracoccaceae</taxon>
        <taxon>Pseudotabrizicola</taxon>
    </lineage>
</organism>
<accession>A0A6B3RKK7</accession>
<proteinExistence type="predicted"/>
<keyword evidence="2" id="KW-1185">Reference proteome</keyword>
<dbReference type="AlphaFoldDB" id="A0A6B3RKK7"/>
<dbReference type="EMBL" id="JAAIKE010000003">
    <property type="protein sequence ID" value="NEX46564.1"/>
    <property type="molecule type" value="Genomic_DNA"/>
</dbReference>
<dbReference type="RefSeq" id="WP_164611411.1">
    <property type="nucleotide sequence ID" value="NZ_JAAIKE010000003.1"/>
</dbReference>
<reference evidence="1 2" key="1">
    <citation type="submission" date="2020-02" db="EMBL/GenBank/DDBJ databases">
        <title>Rhodobacter algicola sp. nov., isolated from microalga culture.</title>
        <authorList>
            <person name="Park C.-Y."/>
        </authorList>
    </citation>
    <scope>NUCLEOTIDE SEQUENCE [LARGE SCALE GENOMIC DNA]</scope>
    <source>
        <strain evidence="1 2">ETT8</strain>
    </source>
</reference>
<evidence type="ECO:0000313" key="2">
    <source>
        <dbReference type="Proteomes" id="UP000481421"/>
    </source>
</evidence>
<comment type="caution">
    <text evidence="1">The sequence shown here is derived from an EMBL/GenBank/DDBJ whole genome shotgun (WGS) entry which is preliminary data.</text>
</comment>
<evidence type="ECO:0000313" key="1">
    <source>
        <dbReference type="EMBL" id="NEX46564.1"/>
    </source>
</evidence>
<protein>
    <submittedName>
        <fullName evidence="1">Uncharacterized protein</fullName>
    </submittedName>
</protein>
<dbReference type="Proteomes" id="UP000481421">
    <property type="component" value="Unassembled WGS sequence"/>
</dbReference>
<sequence>MTIRLDIIPPTPGAVDLFAALDGCERPWIAELSAKAIGGRLRRGRFLLSMPRLALGPGPSRVLRGICARLGAPPEGIAMIDAHQSAAHSVHFGFEPEGSGQTVMKCYLEFDVASQPAPDMVFLALKWRREDPAHWSMSHYLTRDALPPAARRALVAEALPDAAAQDAFLALMADSAPLSDTLTLLEVLEPGSPRRSFDLNLSDRALTLGAAAPALLALMGGAAGAEGYLRIHAEDRLGHIAAGVARDGQPFATVYHGAHQLWPEGQGR</sequence>